<protein>
    <submittedName>
        <fullName evidence="4">SUMO-activating enzyme subunit uba-2 (inferred by orthology to a C. elegans protein)</fullName>
    </submittedName>
</protein>
<reference evidence="4" key="1">
    <citation type="submission" date="2017-02" db="UniProtKB">
        <authorList>
            <consortium name="WormBaseParasite"/>
        </authorList>
    </citation>
    <scope>IDENTIFICATION</scope>
</reference>
<feature type="domain" description="Ubiquitin/SUMO-activating enzyme ubiquitin-like" evidence="1">
    <location>
        <begin position="45"/>
        <end position="130"/>
    </location>
</feature>
<evidence type="ECO:0000313" key="3">
    <source>
        <dbReference type="Proteomes" id="UP000267096"/>
    </source>
</evidence>
<dbReference type="Pfam" id="PF14732">
    <property type="entry name" value="UAE_UbL"/>
    <property type="match status" value="1"/>
</dbReference>
<accession>A0A0M3JGI7</accession>
<dbReference type="Proteomes" id="UP000267096">
    <property type="component" value="Unassembled WGS sequence"/>
</dbReference>
<dbReference type="InterPro" id="IPR028077">
    <property type="entry name" value="UAE_UbL_dom"/>
</dbReference>
<dbReference type="WBParaSite" id="ASIM_0000674201-mRNA-1">
    <property type="protein sequence ID" value="ASIM_0000674201-mRNA-1"/>
    <property type="gene ID" value="ASIM_0000674201"/>
</dbReference>
<name>A0A0M3JGI7_ANISI</name>
<evidence type="ECO:0000313" key="4">
    <source>
        <dbReference type="WBParaSite" id="ASIM_0000674201-mRNA-1"/>
    </source>
</evidence>
<dbReference type="EMBL" id="UYRR01014294">
    <property type="protein sequence ID" value="VDK27191.1"/>
    <property type="molecule type" value="Genomic_DNA"/>
</dbReference>
<dbReference type="OrthoDB" id="5864307at2759"/>
<sequence>MTLINSTVVFISPKPNPRQQILVSEVPRKPNPKCYTCSEQRELIVKTNTKLTTVRSFEAKFLKGILNMVAPDAIIATNSNIIVSSEEGETDAIADRKLEEVGVVNGCLLSCDDFLQQFKVRVQVSHDGTLE</sequence>
<dbReference type="Gene3D" id="3.10.290.20">
    <property type="entry name" value="Ubiquitin-like 2 activating enzyme e1b. Chain: B, domain 3"/>
    <property type="match status" value="1"/>
</dbReference>
<gene>
    <name evidence="2" type="ORF">ASIM_LOCUS6520</name>
</gene>
<organism evidence="4">
    <name type="scientific">Anisakis simplex</name>
    <name type="common">Herring worm</name>
    <dbReference type="NCBI Taxonomy" id="6269"/>
    <lineage>
        <taxon>Eukaryota</taxon>
        <taxon>Metazoa</taxon>
        <taxon>Ecdysozoa</taxon>
        <taxon>Nematoda</taxon>
        <taxon>Chromadorea</taxon>
        <taxon>Rhabditida</taxon>
        <taxon>Spirurina</taxon>
        <taxon>Ascaridomorpha</taxon>
        <taxon>Ascaridoidea</taxon>
        <taxon>Anisakidae</taxon>
        <taxon>Anisakis</taxon>
        <taxon>Anisakis simplex complex</taxon>
    </lineage>
</organism>
<evidence type="ECO:0000259" key="1">
    <source>
        <dbReference type="Pfam" id="PF14732"/>
    </source>
</evidence>
<reference evidence="2 3" key="2">
    <citation type="submission" date="2018-11" db="EMBL/GenBank/DDBJ databases">
        <authorList>
            <consortium name="Pathogen Informatics"/>
        </authorList>
    </citation>
    <scope>NUCLEOTIDE SEQUENCE [LARGE SCALE GENOMIC DNA]</scope>
</reference>
<keyword evidence="3" id="KW-1185">Reference proteome</keyword>
<dbReference type="AlphaFoldDB" id="A0A0M3JGI7"/>
<proteinExistence type="predicted"/>
<evidence type="ECO:0000313" key="2">
    <source>
        <dbReference type="EMBL" id="VDK27191.1"/>
    </source>
</evidence>